<evidence type="ECO:0000313" key="2">
    <source>
        <dbReference type="EMBL" id="PTX18865.1"/>
    </source>
</evidence>
<dbReference type="RefSeq" id="WP_108211910.1">
    <property type="nucleotide sequence ID" value="NZ_QBKI01000005.1"/>
</dbReference>
<dbReference type="Proteomes" id="UP000244225">
    <property type="component" value="Unassembled WGS sequence"/>
</dbReference>
<feature type="transmembrane region" description="Helical" evidence="1">
    <location>
        <begin position="31"/>
        <end position="58"/>
    </location>
</feature>
<name>A0A2T5YHT2_9BACT</name>
<dbReference type="AlphaFoldDB" id="A0A2T5YHT2"/>
<dbReference type="EMBL" id="QBKI01000005">
    <property type="protein sequence ID" value="PTX18865.1"/>
    <property type="molecule type" value="Genomic_DNA"/>
</dbReference>
<keyword evidence="1" id="KW-1133">Transmembrane helix</keyword>
<keyword evidence="3" id="KW-1185">Reference proteome</keyword>
<proteinExistence type="predicted"/>
<feature type="transmembrane region" description="Helical" evidence="1">
    <location>
        <begin position="101"/>
        <end position="120"/>
    </location>
</feature>
<keyword evidence="1" id="KW-0472">Membrane</keyword>
<sequence>MNEKIQTYYLLHFIYLPIILIVSLINEKGDIGTIGLVMFLYTILLALNYIFNMAITIVTLKFIKNRNYNIVGYLMPAVVALALFNPLQGLIEFLDFGGANLYWVLIGNSAIMNLIIYLIINRNRKKASA</sequence>
<dbReference type="OrthoDB" id="9832934at2"/>
<feature type="transmembrane region" description="Helical" evidence="1">
    <location>
        <begin position="7"/>
        <end position="25"/>
    </location>
</feature>
<comment type="caution">
    <text evidence="2">The sequence shown here is derived from an EMBL/GenBank/DDBJ whole genome shotgun (WGS) entry which is preliminary data.</text>
</comment>
<evidence type="ECO:0000313" key="3">
    <source>
        <dbReference type="Proteomes" id="UP000244225"/>
    </source>
</evidence>
<evidence type="ECO:0000256" key="1">
    <source>
        <dbReference type="SAM" id="Phobius"/>
    </source>
</evidence>
<organism evidence="2 3">
    <name type="scientific">Pontibacter mucosus</name>
    <dbReference type="NCBI Taxonomy" id="1649266"/>
    <lineage>
        <taxon>Bacteria</taxon>
        <taxon>Pseudomonadati</taxon>
        <taxon>Bacteroidota</taxon>
        <taxon>Cytophagia</taxon>
        <taxon>Cytophagales</taxon>
        <taxon>Hymenobacteraceae</taxon>
        <taxon>Pontibacter</taxon>
    </lineage>
</organism>
<reference evidence="2 3" key="1">
    <citation type="submission" date="2018-04" db="EMBL/GenBank/DDBJ databases">
        <title>Genomic Encyclopedia of Archaeal and Bacterial Type Strains, Phase II (KMG-II): from individual species to whole genera.</title>
        <authorList>
            <person name="Goeker M."/>
        </authorList>
    </citation>
    <scope>NUCLEOTIDE SEQUENCE [LARGE SCALE GENOMIC DNA]</scope>
    <source>
        <strain evidence="2 3">DSM 100162</strain>
    </source>
</reference>
<feature type="transmembrane region" description="Helical" evidence="1">
    <location>
        <begin position="70"/>
        <end position="89"/>
    </location>
</feature>
<accession>A0A2T5YHT2</accession>
<gene>
    <name evidence="2" type="ORF">C8N40_105157</name>
</gene>
<keyword evidence="1" id="KW-0812">Transmembrane</keyword>
<protein>
    <submittedName>
        <fullName evidence="2">Uncharacterized protein</fullName>
    </submittedName>
</protein>